<name>A0A9Q8PBW9_PASFU</name>
<dbReference type="PROSITE" id="PS51257">
    <property type="entry name" value="PROKAR_LIPOPROTEIN"/>
    <property type="match status" value="1"/>
</dbReference>
<dbReference type="KEGG" id="ffu:CLAFUR5_10650"/>
<gene>
    <name evidence="1" type="ORF">CLAFUR5_10650</name>
</gene>
<dbReference type="Proteomes" id="UP000756132">
    <property type="component" value="Chromosome 7"/>
</dbReference>
<dbReference type="RefSeq" id="XP_047764005.1">
    <property type="nucleotide sequence ID" value="XM_047909798.1"/>
</dbReference>
<evidence type="ECO:0000313" key="2">
    <source>
        <dbReference type="Proteomes" id="UP000756132"/>
    </source>
</evidence>
<dbReference type="AlphaFoldDB" id="A0A9Q8PBW9"/>
<reference evidence="1" key="2">
    <citation type="journal article" date="2022" name="Microb. Genom.">
        <title>A chromosome-scale genome assembly of the tomato pathogen Cladosporium fulvum reveals a compartmentalized genome architecture and the presence of a dispensable chromosome.</title>
        <authorList>
            <person name="Zaccaron A.Z."/>
            <person name="Chen L.H."/>
            <person name="Samaras A."/>
            <person name="Stergiopoulos I."/>
        </authorList>
    </citation>
    <scope>NUCLEOTIDE SEQUENCE</scope>
    <source>
        <strain evidence="1">Race5_Kim</strain>
    </source>
</reference>
<keyword evidence="2" id="KW-1185">Reference proteome</keyword>
<dbReference type="EMBL" id="CP090169">
    <property type="protein sequence ID" value="UJO19639.1"/>
    <property type="molecule type" value="Genomic_DNA"/>
</dbReference>
<proteinExistence type="predicted"/>
<reference evidence="1" key="1">
    <citation type="submission" date="2021-12" db="EMBL/GenBank/DDBJ databases">
        <authorList>
            <person name="Zaccaron A."/>
            <person name="Stergiopoulos I."/>
        </authorList>
    </citation>
    <scope>NUCLEOTIDE SEQUENCE</scope>
    <source>
        <strain evidence="1">Race5_Kim</strain>
    </source>
</reference>
<sequence length="66" mass="7134">MISYQSKDKTSHGKIADMNVVSSYGAQSTLALSGCSTTAYSMEPTETKDICVRTLPDACAIKSRQR</sequence>
<accession>A0A9Q8PBW9</accession>
<evidence type="ECO:0000313" key="1">
    <source>
        <dbReference type="EMBL" id="UJO19639.1"/>
    </source>
</evidence>
<organism evidence="1 2">
    <name type="scientific">Passalora fulva</name>
    <name type="common">Tomato leaf mold</name>
    <name type="synonym">Cladosporium fulvum</name>
    <dbReference type="NCBI Taxonomy" id="5499"/>
    <lineage>
        <taxon>Eukaryota</taxon>
        <taxon>Fungi</taxon>
        <taxon>Dikarya</taxon>
        <taxon>Ascomycota</taxon>
        <taxon>Pezizomycotina</taxon>
        <taxon>Dothideomycetes</taxon>
        <taxon>Dothideomycetidae</taxon>
        <taxon>Mycosphaerellales</taxon>
        <taxon>Mycosphaerellaceae</taxon>
        <taxon>Fulvia</taxon>
    </lineage>
</organism>
<protein>
    <submittedName>
        <fullName evidence="1">Uncharacterized protein</fullName>
    </submittedName>
</protein>
<dbReference type="GeneID" id="71990528"/>